<keyword evidence="4" id="KW-0520">NAD</keyword>
<evidence type="ECO:0000313" key="9">
    <source>
        <dbReference type="EMBL" id="CEM24368.1"/>
    </source>
</evidence>
<evidence type="ECO:0000256" key="7">
    <source>
        <dbReference type="RuleBase" id="RU003345"/>
    </source>
</evidence>
<evidence type="ECO:0000259" key="8">
    <source>
        <dbReference type="Pfam" id="PF00171"/>
    </source>
</evidence>
<dbReference type="PhylomeDB" id="A0A0G4G768"/>
<dbReference type="EMBL" id="CDMZ01000941">
    <property type="protein sequence ID" value="CEM24368.1"/>
    <property type="molecule type" value="Genomic_DNA"/>
</dbReference>
<dbReference type="PROSITE" id="PS00687">
    <property type="entry name" value="ALDEHYDE_DEHYDR_GLU"/>
    <property type="match status" value="1"/>
</dbReference>
<comment type="similarity">
    <text evidence="1 7">Belongs to the aldehyde dehydrogenase family.</text>
</comment>
<dbReference type="InterPro" id="IPR015590">
    <property type="entry name" value="Aldehyde_DH_dom"/>
</dbReference>
<dbReference type="InterPro" id="IPR029510">
    <property type="entry name" value="Ald_DH_CS_GLU"/>
</dbReference>
<evidence type="ECO:0000256" key="3">
    <source>
        <dbReference type="ARBA" id="ARBA00023002"/>
    </source>
</evidence>
<dbReference type="VEuPathDB" id="CryptoDB:Cvel_20542"/>
<dbReference type="InterPro" id="IPR016161">
    <property type="entry name" value="Ald_DH/histidinol_DH"/>
</dbReference>
<dbReference type="PANTHER" id="PTHR43521">
    <property type="entry name" value="ALPHA-AMINOADIPIC SEMIALDEHYDE DEHYDROGENASE"/>
    <property type="match status" value="1"/>
</dbReference>
<dbReference type="FunFam" id="3.40.309.10:FF:000018">
    <property type="entry name" value="Alpha-aminoadipic semialdehyde dehydrogenase"/>
    <property type="match status" value="1"/>
</dbReference>
<dbReference type="AlphaFoldDB" id="A0A0G4G768"/>
<evidence type="ECO:0000256" key="2">
    <source>
        <dbReference type="ARBA" id="ARBA00011881"/>
    </source>
</evidence>
<dbReference type="GO" id="GO:0004029">
    <property type="term" value="F:aldehyde dehydrogenase (NAD+) activity"/>
    <property type="evidence" value="ECO:0007669"/>
    <property type="project" value="UniProtKB-EC"/>
</dbReference>
<keyword evidence="3 7" id="KW-0560">Oxidoreductase</keyword>
<sequence>MSSPILQKYPFLEELGLTDGTNSGVYLGRDKWGGSGAKFQSVNPSTEEVIGHVSGATAEELEVCVQLMCKSQDAWQRTPAPKRGEVVRQIGDELRKLLIPMGRLISLEMGKIEPEGIGEVQEIVDICDLAVGLSRQLEGKIFQSERPDHFLMEQYHPLGNVGIITAFNFPAAPLGWNLALSLICGNCNIWKGADTTPLTHLALSKIITRVLERNDCPVGAFVLCTGDGSVGEKISKDKRINLVSFTGSCRTGRKVGVAVQERFGKVLLELGGNNASVIMEDADLDLAVRGSLFGAVGTCGQRCTSLRRLLVHEKVYDEVKSRLVKAYAGIPIGDPLKEGTLCGPLHNDAARKRFLDAVKEAESQGGKILCGGKALSDRPGFFVQPAVCEISHDKPIVKEEVFGPLLHLIKISSLEEAIALNNSVPQGLSSSLYTKTMQHVFRWTGNRGSDCGLVNVNIGTSGAEIGGAFGGEKETGGGRESGSDAWKQYMRRVTCTVNFGDALPLAQGIQFG</sequence>
<evidence type="ECO:0000256" key="4">
    <source>
        <dbReference type="ARBA" id="ARBA00023027"/>
    </source>
</evidence>
<comment type="subunit">
    <text evidence="2">Homotetramer.</text>
</comment>
<evidence type="ECO:0000256" key="5">
    <source>
        <dbReference type="ARBA" id="ARBA00024226"/>
    </source>
</evidence>
<dbReference type="PANTHER" id="PTHR43521:SF1">
    <property type="entry name" value="ALPHA-AMINOADIPIC SEMIALDEHYDE DEHYDROGENASE"/>
    <property type="match status" value="1"/>
</dbReference>
<protein>
    <recommendedName>
        <fullName evidence="5">aldehyde dehydrogenase (NAD(+))</fullName>
        <ecNumber evidence="5">1.2.1.3</ecNumber>
    </recommendedName>
</protein>
<gene>
    <name evidence="9" type="ORF">Cvel_20542</name>
</gene>
<dbReference type="EC" id="1.2.1.3" evidence="5"/>
<dbReference type="Gene3D" id="3.40.605.10">
    <property type="entry name" value="Aldehyde Dehydrogenase, Chain A, domain 1"/>
    <property type="match status" value="1"/>
</dbReference>
<dbReference type="InterPro" id="IPR044638">
    <property type="entry name" value="ALDH7A1-like"/>
</dbReference>
<organism evidence="9">
    <name type="scientific">Chromera velia CCMP2878</name>
    <dbReference type="NCBI Taxonomy" id="1169474"/>
    <lineage>
        <taxon>Eukaryota</taxon>
        <taxon>Sar</taxon>
        <taxon>Alveolata</taxon>
        <taxon>Colpodellida</taxon>
        <taxon>Chromeraceae</taxon>
        <taxon>Chromera</taxon>
    </lineage>
</organism>
<reference evidence="9" key="1">
    <citation type="submission" date="2014-11" db="EMBL/GenBank/DDBJ databases">
        <authorList>
            <person name="Otto D Thomas"/>
            <person name="Naeem Raeece"/>
        </authorList>
    </citation>
    <scope>NUCLEOTIDE SEQUENCE</scope>
</reference>
<proteinExistence type="inferred from homology"/>
<dbReference type="InterPro" id="IPR016163">
    <property type="entry name" value="Ald_DH_C"/>
</dbReference>
<dbReference type="Gene3D" id="3.40.309.10">
    <property type="entry name" value="Aldehyde Dehydrogenase, Chain A, domain 2"/>
    <property type="match status" value="1"/>
</dbReference>
<dbReference type="Pfam" id="PF00171">
    <property type="entry name" value="Aldedh"/>
    <property type="match status" value="1"/>
</dbReference>
<name>A0A0G4G768_9ALVE</name>
<evidence type="ECO:0000256" key="6">
    <source>
        <dbReference type="PROSITE-ProRule" id="PRU10007"/>
    </source>
</evidence>
<accession>A0A0G4G768</accession>
<evidence type="ECO:0000256" key="1">
    <source>
        <dbReference type="ARBA" id="ARBA00009986"/>
    </source>
</evidence>
<dbReference type="CDD" id="cd07130">
    <property type="entry name" value="ALDH_F7_AASADH"/>
    <property type="match status" value="1"/>
</dbReference>
<dbReference type="InterPro" id="IPR016162">
    <property type="entry name" value="Ald_DH_N"/>
</dbReference>
<feature type="domain" description="Aldehyde dehydrogenase" evidence="8">
    <location>
        <begin position="37"/>
        <end position="492"/>
    </location>
</feature>
<feature type="active site" evidence="6">
    <location>
        <position position="269"/>
    </location>
</feature>
<dbReference type="SUPFAM" id="SSF53720">
    <property type="entry name" value="ALDH-like"/>
    <property type="match status" value="1"/>
</dbReference>